<keyword evidence="2" id="KW-1185">Reference proteome</keyword>
<sequence length="251" mass="27421">MAAAVTREAAEVWGLTRRRPQELRGVRVRPGIGSAGRCGQPEEAGQPHGAVALAAVSIADEVGGLIAAHDGNMVKVVESLGVGNDHMVLAVIASFFGRGEGYPRLQELLDVVAHGVPVYNDLVVVDLRLQFGWRSSPGWWSLAGGAIERWYRCRWTTEPDAAYREKSCIRYGNLVDLLGHLEVLQWARANGCPWDKSTCTLAASGGHLETLQWARVNGCPWDSETLETARFSKRHEVVRWALANGCPQQDA</sequence>
<dbReference type="Proteomes" id="UP000664859">
    <property type="component" value="Unassembled WGS sequence"/>
</dbReference>
<comment type="caution">
    <text evidence="1">The sequence shown here is derived from an EMBL/GenBank/DDBJ whole genome shotgun (WGS) entry which is preliminary data.</text>
</comment>
<dbReference type="AlphaFoldDB" id="A0A835YTQ8"/>
<name>A0A835YTQ8_9STRA</name>
<accession>A0A835YTQ8</accession>
<reference evidence="1" key="1">
    <citation type="submission" date="2021-02" db="EMBL/GenBank/DDBJ databases">
        <title>First Annotated Genome of the Yellow-green Alga Tribonema minus.</title>
        <authorList>
            <person name="Mahan K.M."/>
        </authorList>
    </citation>
    <scope>NUCLEOTIDE SEQUENCE</scope>
    <source>
        <strain evidence="1">UTEX B ZZ1240</strain>
    </source>
</reference>
<proteinExistence type="predicted"/>
<gene>
    <name evidence="1" type="ORF">JKP88DRAFT_351103</name>
</gene>
<dbReference type="SUPFAM" id="SSF140860">
    <property type="entry name" value="Pseudo ankyrin repeat-like"/>
    <property type="match status" value="1"/>
</dbReference>
<organism evidence="1 2">
    <name type="scientific">Tribonema minus</name>
    <dbReference type="NCBI Taxonomy" id="303371"/>
    <lineage>
        <taxon>Eukaryota</taxon>
        <taxon>Sar</taxon>
        <taxon>Stramenopiles</taxon>
        <taxon>Ochrophyta</taxon>
        <taxon>PX clade</taxon>
        <taxon>Xanthophyceae</taxon>
        <taxon>Tribonematales</taxon>
        <taxon>Tribonemataceae</taxon>
        <taxon>Tribonema</taxon>
    </lineage>
</organism>
<dbReference type="EMBL" id="JAFCMP010000537">
    <property type="protein sequence ID" value="KAG5176403.1"/>
    <property type="molecule type" value="Genomic_DNA"/>
</dbReference>
<evidence type="ECO:0000313" key="2">
    <source>
        <dbReference type="Proteomes" id="UP000664859"/>
    </source>
</evidence>
<evidence type="ECO:0000313" key="1">
    <source>
        <dbReference type="EMBL" id="KAG5176403.1"/>
    </source>
</evidence>
<protein>
    <submittedName>
        <fullName evidence="1">Uncharacterized protein</fullName>
    </submittedName>
</protein>
<dbReference type="OrthoDB" id="70387at2759"/>